<gene>
    <name evidence="1" type="ORF">SDC9_85049</name>
</gene>
<comment type="caution">
    <text evidence="1">The sequence shown here is derived from an EMBL/GenBank/DDBJ whole genome shotgun (WGS) entry which is preliminary data.</text>
</comment>
<accession>A0A644ZBZ6</accession>
<name>A0A644ZBZ6_9ZZZZ</name>
<reference evidence="1" key="1">
    <citation type="submission" date="2019-08" db="EMBL/GenBank/DDBJ databases">
        <authorList>
            <person name="Kucharzyk K."/>
            <person name="Murdoch R.W."/>
            <person name="Higgins S."/>
            <person name="Loffler F."/>
        </authorList>
    </citation>
    <scope>NUCLEOTIDE SEQUENCE</scope>
</reference>
<proteinExistence type="predicted"/>
<protein>
    <submittedName>
        <fullName evidence="1">Uncharacterized protein</fullName>
    </submittedName>
</protein>
<dbReference type="AlphaFoldDB" id="A0A644ZBZ6"/>
<evidence type="ECO:0000313" key="1">
    <source>
        <dbReference type="EMBL" id="MPM38420.1"/>
    </source>
</evidence>
<organism evidence="1">
    <name type="scientific">bioreactor metagenome</name>
    <dbReference type="NCBI Taxonomy" id="1076179"/>
    <lineage>
        <taxon>unclassified sequences</taxon>
        <taxon>metagenomes</taxon>
        <taxon>ecological metagenomes</taxon>
    </lineage>
</organism>
<dbReference type="EMBL" id="VSSQ01008279">
    <property type="protein sequence ID" value="MPM38420.1"/>
    <property type="molecule type" value="Genomic_DNA"/>
</dbReference>
<sequence>MPLEVGWIDAHLDACLRVSIDFDIGPEFSAVDEMESVDRSLIFRRRFIGQSHERLIGMARGSALAVERVDTADKRRAHDLAFPSPGTRQLDHIKISIREIDGHAQGFVQVYSFSSVVTEAGRTRQHRIVLEQGVAQNDFHFCDGIL</sequence>